<keyword evidence="1" id="KW-0732">Signal</keyword>
<keyword evidence="3" id="KW-1185">Reference proteome</keyword>
<evidence type="ECO:0000256" key="1">
    <source>
        <dbReference type="SAM" id="SignalP"/>
    </source>
</evidence>
<accession>A0ABV2CST1</accession>
<dbReference type="RefSeq" id="WP_345927811.1">
    <property type="nucleotide sequence ID" value="NZ_JBDIVF010000004.1"/>
</dbReference>
<gene>
    <name evidence="2" type="ORF">ABVT11_11915</name>
</gene>
<comment type="caution">
    <text evidence="2">The sequence shown here is derived from an EMBL/GenBank/DDBJ whole genome shotgun (WGS) entry which is preliminary data.</text>
</comment>
<evidence type="ECO:0000313" key="3">
    <source>
        <dbReference type="Proteomes" id="UP001548590"/>
    </source>
</evidence>
<name>A0ABV2CST1_9RHOO</name>
<evidence type="ECO:0000313" key="2">
    <source>
        <dbReference type="EMBL" id="MET1490532.1"/>
    </source>
</evidence>
<reference evidence="2 3" key="1">
    <citation type="submission" date="2024-07" db="EMBL/GenBank/DDBJ databases">
        <title>Uliginosibacterium paludis KCTC:42655.</title>
        <authorList>
            <person name="Kim M.K."/>
        </authorList>
    </citation>
    <scope>NUCLEOTIDE SEQUENCE [LARGE SCALE GENOMIC DNA]</scope>
    <source>
        <strain evidence="2 3">KCTC 42655</strain>
    </source>
</reference>
<protein>
    <submittedName>
        <fullName evidence="2">Uncharacterized protein</fullName>
    </submittedName>
</protein>
<feature type="chain" id="PRO_5046160896" evidence="1">
    <location>
        <begin position="21"/>
        <end position="254"/>
    </location>
</feature>
<dbReference type="EMBL" id="JBEWLZ010000006">
    <property type="protein sequence ID" value="MET1490532.1"/>
    <property type="molecule type" value="Genomic_DNA"/>
</dbReference>
<proteinExistence type="predicted"/>
<feature type="signal peptide" evidence="1">
    <location>
        <begin position="1"/>
        <end position="20"/>
    </location>
</feature>
<organism evidence="2 3">
    <name type="scientific">Uliginosibacterium paludis</name>
    <dbReference type="NCBI Taxonomy" id="1615952"/>
    <lineage>
        <taxon>Bacteria</taxon>
        <taxon>Pseudomonadati</taxon>
        <taxon>Pseudomonadota</taxon>
        <taxon>Betaproteobacteria</taxon>
        <taxon>Rhodocyclales</taxon>
        <taxon>Zoogloeaceae</taxon>
        <taxon>Uliginosibacterium</taxon>
    </lineage>
</organism>
<sequence>MWKKLRIAILLLILATVALNTVRGQQQVRDWSHTIQIAIFPLNGDDSPATAQRIAGLRQEDFKDIEDFLAEQAHAHGIDNPRPALVSLQPALDTLPPAPPRQHGMLDAIIWSLKLRYWAWRQPAGSPSAHIRAFVIFHDSERTGGRVPDSHGLSKGRIAISNVHVARNMQYTNRVVIAHEILHTMGATDKYGPDLLPRFPEGYAEPEAHPPTPQRFCEIMAGRTPVSGHEARMPESLSECVIGRETAREIGMQP</sequence>
<dbReference type="Proteomes" id="UP001548590">
    <property type="component" value="Unassembled WGS sequence"/>
</dbReference>